<dbReference type="GO" id="GO:0016020">
    <property type="term" value="C:membrane"/>
    <property type="evidence" value="ECO:0007669"/>
    <property type="project" value="TreeGrafter"/>
</dbReference>
<dbReference type="PANTHER" id="PTHR23028">
    <property type="entry name" value="ACETYLTRANSFERASE"/>
    <property type="match status" value="1"/>
</dbReference>
<dbReference type="Pfam" id="PF01757">
    <property type="entry name" value="Acyl_transf_3"/>
    <property type="match status" value="1"/>
</dbReference>
<dbReference type="InterPro" id="IPR002656">
    <property type="entry name" value="Acyl_transf_3_dom"/>
</dbReference>
<feature type="transmembrane region" description="Helical" evidence="1">
    <location>
        <begin position="308"/>
        <end position="330"/>
    </location>
</feature>
<feature type="transmembrane region" description="Helical" evidence="1">
    <location>
        <begin position="278"/>
        <end position="296"/>
    </location>
</feature>
<feature type="transmembrane region" description="Helical" evidence="1">
    <location>
        <begin position="29"/>
        <end position="47"/>
    </location>
</feature>
<proteinExistence type="predicted"/>
<feature type="transmembrane region" description="Helical" evidence="1">
    <location>
        <begin position="103"/>
        <end position="123"/>
    </location>
</feature>
<keyword evidence="1" id="KW-1133">Transmembrane helix</keyword>
<feature type="transmembrane region" description="Helical" evidence="1">
    <location>
        <begin position="59"/>
        <end position="83"/>
    </location>
</feature>
<dbReference type="PANTHER" id="PTHR23028:SF53">
    <property type="entry name" value="ACYL_TRANSF_3 DOMAIN-CONTAINING PROTEIN"/>
    <property type="match status" value="1"/>
</dbReference>
<feature type="transmembrane region" description="Helical" evidence="1">
    <location>
        <begin position="217"/>
        <end position="237"/>
    </location>
</feature>
<accession>A0AAU7ATC5</accession>
<protein>
    <submittedName>
        <fullName evidence="3">O-acetyltransferase OatA</fullName>
        <ecNumber evidence="3">2.3.1.-</ecNumber>
    </submittedName>
</protein>
<dbReference type="RefSeq" id="WP_354701446.1">
    <property type="nucleotide sequence ID" value="NZ_CP114014.1"/>
</dbReference>
<feature type="transmembrane region" description="Helical" evidence="1">
    <location>
        <begin position="249"/>
        <end position="266"/>
    </location>
</feature>
<dbReference type="GO" id="GO:0000271">
    <property type="term" value="P:polysaccharide biosynthetic process"/>
    <property type="evidence" value="ECO:0007669"/>
    <property type="project" value="TreeGrafter"/>
</dbReference>
<feature type="transmembrane region" description="Helical" evidence="1">
    <location>
        <begin position="350"/>
        <end position="372"/>
    </location>
</feature>
<dbReference type="InterPro" id="IPR050879">
    <property type="entry name" value="Acyltransferase_3"/>
</dbReference>
<keyword evidence="3" id="KW-0808">Transferase</keyword>
<dbReference type="EC" id="2.3.1.-" evidence="3"/>
<dbReference type="GO" id="GO:0016747">
    <property type="term" value="F:acyltransferase activity, transferring groups other than amino-acyl groups"/>
    <property type="evidence" value="ECO:0007669"/>
    <property type="project" value="InterPro"/>
</dbReference>
<dbReference type="KEGG" id="parq:DSM112329_01760"/>
<feature type="domain" description="Acyltransferase 3" evidence="2">
    <location>
        <begin position="24"/>
        <end position="336"/>
    </location>
</feature>
<evidence type="ECO:0000313" key="3">
    <source>
        <dbReference type="EMBL" id="XAY04922.1"/>
    </source>
</evidence>
<sequence length="384" mass="42252">MSTSTSSEATVPVEQAGERRSARVESLRALAALAVFVGHAFALSFGNEGGVFDGTKNKLLVGGGLGVFLFFTLSGYLLFLPFLKAQLGLRGRVQLADYARNRILRILPLYVVVITVLSVIRPFEGQVSDWWRFMLFIQNYSGESITLPDSPVWSLQVEMHFYIVLPLFAFLLALVARRSLVVTSLILLALAGVSYKVREHGVFEHDQLGVLYGLYSLPGLMYLFISGMLLAVAKVWCDRARPGWMDLPVIGWSVVWFAVGVGLYAYMATKNQLVQTQLLPFAGFLVVASAVLPLRSGLQNAVLEWRPLALVGVASYSLYLVHVPIIQVITGTHVRGVDGALVTFGDGMDFKVTLLLAIVVVAPVTAASYLGIERPFLRLRKRWV</sequence>
<gene>
    <name evidence="3" type="primary">oatA_1</name>
    <name evidence="3" type="ORF">DSM112329_01760</name>
</gene>
<dbReference type="AlphaFoldDB" id="A0AAU7ATC5"/>
<keyword evidence="1" id="KW-0472">Membrane</keyword>
<reference evidence="3" key="1">
    <citation type="submission" date="2022-12" db="EMBL/GenBank/DDBJ databases">
        <title>Paraconexibacter alkalitolerans sp. nov. and Baekduia alba sp. nov., isolated from soil and emended description of the genera Paraconexibacter (Chun et al., 2020) and Baekduia (An et al., 2020).</title>
        <authorList>
            <person name="Vieira S."/>
            <person name="Huber K.J."/>
            <person name="Geppert A."/>
            <person name="Wolf J."/>
            <person name="Neumann-Schaal M."/>
            <person name="Muesken M."/>
            <person name="Overmann J."/>
        </authorList>
    </citation>
    <scope>NUCLEOTIDE SEQUENCE</scope>
    <source>
        <strain evidence="3">AEG42_29</strain>
    </source>
</reference>
<feature type="transmembrane region" description="Helical" evidence="1">
    <location>
        <begin position="180"/>
        <end position="197"/>
    </location>
</feature>
<evidence type="ECO:0000256" key="1">
    <source>
        <dbReference type="SAM" id="Phobius"/>
    </source>
</evidence>
<evidence type="ECO:0000259" key="2">
    <source>
        <dbReference type="Pfam" id="PF01757"/>
    </source>
</evidence>
<name>A0AAU7ATC5_9ACTN</name>
<dbReference type="EMBL" id="CP114014">
    <property type="protein sequence ID" value="XAY04922.1"/>
    <property type="molecule type" value="Genomic_DNA"/>
</dbReference>
<feature type="transmembrane region" description="Helical" evidence="1">
    <location>
        <begin position="159"/>
        <end position="175"/>
    </location>
</feature>
<organism evidence="3">
    <name type="scientific">Paraconexibacter sp. AEG42_29</name>
    <dbReference type="NCBI Taxonomy" id="2997339"/>
    <lineage>
        <taxon>Bacteria</taxon>
        <taxon>Bacillati</taxon>
        <taxon>Actinomycetota</taxon>
        <taxon>Thermoleophilia</taxon>
        <taxon>Solirubrobacterales</taxon>
        <taxon>Paraconexibacteraceae</taxon>
        <taxon>Paraconexibacter</taxon>
    </lineage>
</organism>
<keyword evidence="1" id="KW-0812">Transmembrane</keyword>
<keyword evidence="3" id="KW-0012">Acyltransferase</keyword>